<reference evidence="1 2" key="1">
    <citation type="submission" date="2021-06" db="EMBL/GenBank/DDBJ databases">
        <authorList>
            <person name="Kallberg Y."/>
            <person name="Tangrot J."/>
            <person name="Rosling A."/>
        </authorList>
    </citation>
    <scope>NUCLEOTIDE SEQUENCE [LARGE SCALE GENOMIC DNA]</scope>
    <source>
        <strain evidence="1 2">120-4 pot B 10/14</strain>
    </source>
</reference>
<gene>
    <name evidence="1" type="ORF">GMARGA_LOCUS25806</name>
</gene>
<sequence length="245" mass="29024">MKEKLQNRKSIGSISGIKKQEQRTKVNTIVIIKEESNYPQSSLIKLFDKNRTFYYKIIKEGTYPPSNQYYYTKYSKHPIPNNYIIKTQYGKAKHFTQFQSFKSATYAACQYYKELNKIKAQTNTKRTNMNNKISNSLDLYYLSVLTKYHKVLKIAHQVLNIVEEEQENIFYSNDNIKIKHIQFEIGDEQFDIYFEKFDKKSAISDIKQKINLKIKKQILLLLVDILQPIVFEESEDIPDITDKNI</sequence>
<accession>A0ABN7W326</accession>
<dbReference type="EMBL" id="CAJVQB010029074">
    <property type="protein sequence ID" value="CAG8813515.1"/>
    <property type="molecule type" value="Genomic_DNA"/>
</dbReference>
<keyword evidence="2" id="KW-1185">Reference proteome</keyword>
<organism evidence="1 2">
    <name type="scientific">Gigaspora margarita</name>
    <dbReference type="NCBI Taxonomy" id="4874"/>
    <lineage>
        <taxon>Eukaryota</taxon>
        <taxon>Fungi</taxon>
        <taxon>Fungi incertae sedis</taxon>
        <taxon>Mucoromycota</taxon>
        <taxon>Glomeromycotina</taxon>
        <taxon>Glomeromycetes</taxon>
        <taxon>Diversisporales</taxon>
        <taxon>Gigasporaceae</taxon>
        <taxon>Gigaspora</taxon>
    </lineage>
</organism>
<comment type="caution">
    <text evidence="1">The sequence shown here is derived from an EMBL/GenBank/DDBJ whole genome shotgun (WGS) entry which is preliminary data.</text>
</comment>
<name>A0ABN7W326_GIGMA</name>
<dbReference type="Proteomes" id="UP000789901">
    <property type="component" value="Unassembled WGS sequence"/>
</dbReference>
<feature type="non-terminal residue" evidence="1">
    <location>
        <position position="245"/>
    </location>
</feature>
<evidence type="ECO:0000313" key="2">
    <source>
        <dbReference type="Proteomes" id="UP000789901"/>
    </source>
</evidence>
<protein>
    <submittedName>
        <fullName evidence="1">25372_t:CDS:1</fullName>
    </submittedName>
</protein>
<evidence type="ECO:0000313" key="1">
    <source>
        <dbReference type="EMBL" id="CAG8813515.1"/>
    </source>
</evidence>
<proteinExistence type="predicted"/>